<evidence type="ECO:0000256" key="1">
    <source>
        <dbReference type="SAM" id="SignalP"/>
    </source>
</evidence>
<dbReference type="Pfam" id="PF00092">
    <property type="entry name" value="VWA"/>
    <property type="match status" value="1"/>
</dbReference>
<keyword evidence="3" id="KW-0378">Hydrolase</keyword>
<protein>
    <submittedName>
        <fullName evidence="3">Collagen alpha-5(VI) chain-like</fullName>
        <ecNumber evidence="3">3.2.1.14</ecNumber>
    </submittedName>
</protein>
<dbReference type="GO" id="GO:0006032">
    <property type="term" value="P:chitin catabolic process"/>
    <property type="evidence" value="ECO:0007669"/>
    <property type="project" value="InterPro"/>
</dbReference>
<proteinExistence type="predicted"/>
<dbReference type="InterPro" id="IPR002035">
    <property type="entry name" value="VWF_A"/>
</dbReference>
<dbReference type="SUPFAM" id="SSF53300">
    <property type="entry name" value="vWA-like"/>
    <property type="match status" value="1"/>
</dbReference>
<dbReference type="PANTHER" id="PTHR24020">
    <property type="entry name" value="COLLAGEN ALPHA"/>
    <property type="match status" value="1"/>
</dbReference>
<dbReference type="Proteomes" id="UP000276133">
    <property type="component" value="Unassembled WGS sequence"/>
</dbReference>
<dbReference type="Gene3D" id="1.10.530.10">
    <property type="match status" value="1"/>
</dbReference>
<dbReference type="SMART" id="SM00327">
    <property type="entry name" value="VWA"/>
    <property type="match status" value="1"/>
</dbReference>
<dbReference type="InterPro" id="IPR023346">
    <property type="entry name" value="Lysozyme-like_dom_sf"/>
</dbReference>
<dbReference type="GO" id="GO:0016998">
    <property type="term" value="P:cell wall macromolecule catabolic process"/>
    <property type="evidence" value="ECO:0007669"/>
    <property type="project" value="InterPro"/>
</dbReference>
<dbReference type="InterPro" id="IPR000726">
    <property type="entry name" value="Glyco_hydro_19_cat"/>
</dbReference>
<name>A0A3M7SXR1_BRAPC</name>
<dbReference type="Pfam" id="PF00182">
    <property type="entry name" value="Glyco_hydro_19"/>
    <property type="match status" value="1"/>
</dbReference>
<accession>A0A3M7SXR1</accession>
<dbReference type="AlphaFoldDB" id="A0A3M7SXR1"/>
<dbReference type="Gene3D" id="3.40.50.410">
    <property type="entry name" value="von Willebrand factor, type A domain"/>
    <property type="match status" value="1"/>
</dbReference>
<keyword evidence="3" id="KW-0176">Collagen</keyword>
<dbReference type="InterPro" id="IPR036465">
    <property type="entry name" value="vWFA_dom_sf"/>
</dbReference>
<keyword evidence="3" id="KW-0326">Glycosidase</keyword>
<dbReference type="CDD" id="cd01450">
    <property type="entry name" value="vWFA_subfamily_ECM"/>
    <property type="match status" value="1"/>
</dbReference>
<dbReference type="PROSITE" id="PS50234">
    <property type="entry name" value="VWFA"/>
    <property type="match status" value="1"/>
</dbReference>
<reference evidence="3 4" key="1">
    <citation type="journal article" date="2018" name="Sci. Rep.">
        <title>Genomic signatures of local adaptation to the degree of environmental predictability in rotifers.</title>
        <authorList>
            <person name="Franch-Gras L."/>
            <person name="Hahn C."/>
            <person name="Garcia-Roger E.M."/>
            <person name="Carmona M.J."/>
            <person name="Serra M."/>
            <person name="Gomez A."/>
        </authorList>
    </citation>
    <scope>NUCLEOTIDE SEQUENCE [LARGE SCALE GENOMIC DNA]</scope>
    <source>
        <strain evidence="3">HYR1</strain>
    </source>
</reference>
<keyword evidence="4" id="KW-1185">Reference proteome</keyword>
<comment type="caution">
    <text evidence="3">The sequence shown here is derived from an EMBL/GenBank/DDBJ whole genome shotgun (WGS) entry which is preliminary data.</text>
</comment>
<sequence length="705" mass="78521">MNKILVFQLVVICLQSINGQSTNSTLCQNKYGNSLNGTCKLVDDCTGAALVGNCSNGFICCIPDKAPISIAENSFITRARFFKFVNQTKRTQALYNYFVQSLNLARANQVYKAAAYFSQLIDESNYFKNLESGVIDNDLDANLGNNETQDGTRYQGRGAILLRGKKNYYLAKSSLGVDIIQNPEMVAFPSLAFRIAAWFWLNNAYVITSNNSATKTDLGILADGTYHNFTLLTYSLTNNLQKLKDRTNLYDSIVQDTGYGTIKRGFGLSCNIGPNEGFSVPICLIGENKPYCGCEGEYEMRSCPYGFLSNNKCRGSSVLKCCVEKCSSSLDIVILMDSSGSIGSINFRKEKDFVFALLDKVKIGENDTRVSVLDYNSVVYDVVTFNSTQTNETIKNLIDKIVYSGGGTNTYDALRRANEFILQEENGMRSIKSGVPKVVIVITDGGSGSLNRTLTEAQRIKDRGFSVISVGVGNINRVELIGIASTPADQYYADDFDKIKLILSGLSRTTCQQPATVSIESDVKATVEKNTYRYYRYSIKEALNYTNDTLDSFTIELAIYDGETELFYSFEEETPKSDDEFLQVEDTGPDTNFIENRTRIERSVRNDKEEAIKTKLYKINRPQNGKKDILYFSVKGLSELNEYTVFVHSKVISNPETTSNEITDTSKTSIKETSTSTIATTESSSTIIVNNLFLFILPLILMIKF</sequence>
<dbReference type="EC" id="3.2.1.14" evidence="3"/>
<dbReference type="EMBL" id="REGN01000640">
    <property type="protein sequence ID" value="RNA40475.1"/>
    <property type="molecule type" value="Genomic_DNA"/>
</dbReference>
<evidence type="ECO:0000259" key="2">
    <source>
        <dbReference type="PROSITE" id="PS50234"/>
    </source>
</evidence>
<dbReference type="InterPro" id="IPR050525">
    <property type="entry name" value="ECM_Assembly_Org"/>
</dbReference>
<dbReference type="PRINTS" id="PR00453">
    <property type="entry name" value="VWFADOMAIN"/>
</dbReference>
<dbReference type="GO" id="GO:0008843">
    <property type="term" value="F:endochitinase activity"/>
    <property type="evidence" value="ECO:0007669"/>
    <property type="project" value="UniProtKB-EC"/>
</dbReference>
<dbReference type="SUPFAM" id="SSF53955">
    <property type="entry name" value="Lysozyme-like"/>
    <property type="match status" value="1"/>
</dbReference>
<organism evidence="3 4">
    <name type="scientific">Brachionus plicatilis</name>
    <name type="common">Marine rotifer</name>
    <name type="synonym">Brachionus muelleri</name>
    <dbReference type="NCBI Taxonomy" id="10195"/>
    <lineage>
        <taxon>Eukaryota</taxon>
        <taxon>Metazoa</taxon>
        <taxon>Spiralia</taxon>
        <taxon>Gnathifera</taxon>
        <taxon>Rotifera</taxon>
        <taxon>Eurotatoria</taxon>
        <taxon>Monogononta</taxon>
        <taxon>Pseudotrocha</taxon>
        <taxon>Ploima</taxon>
        <taxon>Brachionidae</taxon>
        <taxon>Brachionus</taxon>
    </lineage>
</organism>
<evidence type="ECO:0000313" key="4">
    <source>
        <dbReference type="Proteomes" id="UP000276133"/>
    </source>
</evidence>
<feature type="signal peptide" evidence="1">
    <location>
        <begin position="1"/>
        <end position="19"/>
    </location>
</feature>
<dbReference type="PANTHER" id="PTHR24020:SF20">
    <property type="entry name" value="PH DOMAIN-CONTAINING PROTEIN"/>
    <property type="match status" value="1"/>
</dbReference>
<dbReference type="GO" id="GO:0005581">
    <property type="term" value="C:collagen trimer"/>
    <property type="evidence" value="ECO:0007669"/>
    <property type="project" value="UniProtKB-KW"/>
</dbReference>
<gene>
    <name evidence="3" type="ORF">BpHYR1_036977</name>
</gene>
<feature type="domain" description="VWFA" evidence="2">
    <location>
        <begin position="331"/>
        <end position="506"/>
    </location>
</feature>
<evidence type="ECO:0000313" key="3">
    <source>
        <dbReference type="EMBL" id="RNA40475.1"/>
    </source>
</evidence>
<dbReference type="OrthoDB" id="10256829at2759"/>
<feature type="chain" id="PRO_5018274248" evidence="1">
    <location>
        <begin position="20"/>
        <end position="705"/>
    </location>
</feature>
<keyword evidence="1" id="KW-0732">Signal</keyword>
<dbReference type="STRING" id="10195.A0A3M7SXR1"/>